<keyword evidence="3" id="KW-1185">Reference proteome</keyword>
<reference evidence="2 3" key="1">
    <citation type="submission" date="2020-08" db="EMBL/GenBank/DDBJ databases">
        <title>Genomic Encyclopedia of Type Strains, Phase IV (KMG-IV): sequencing the most valuable type-strain genomes for metagenomic binning, comparative biology and taxonomic classification.</title>
        <authorList>
            <person name="Goeker M."/>
        </authorList>
    </citation>
    <scope>NUCLEOTIDE SEQUENCE [LARGE SCALE GENOMIC DNA]</scope>
    <source>
        <strain evidence="2 3">DSM 102983</strain>
    </source>
</reference>
<dbReference type="Proteomes" id="UP000533637">
    <property type="component" value="Unassembled WGS sequence"/>
</dbReference>
<feature type="chain" id="PRO_5046817026" description="DUF4843 domain-containing protein" evidence="1">
    <location>
        <begin position="19"/>
        <end position="228"/>
    </location>
</feature>
<gene>
    <name evidence="2" type="ORF">GGQ57_001508</name>
</gene>
<evidence type="ECO:0000313" key="3">
    <source>
        <dbReference type="Proteomes" id="UP000533637"/>
    </source>
</evidence>
<dbReference type="PROSITE" id="PS51257">
    <property type="entry name" value="PROKAR_LIPOPROTEIN"/>
    <property type="match status" value="1"/>
</dbReference>
<evidence type="ECO:0008006" key="4">
    <source>
        <dbReference type="Google" id="ProtNLM"/>
    </source>
</evidence>
<dbReference type="EMBL" id="JACHOC010000002">
    <property type="protein sequence ID" value="MBB4621614.1"/>
    <property type="molecule type" value="Genomic_DNA"/>
</dbReference>
<proteinExistence type="predicted"/>
<organism evidence="2 3">
    <name type="scientific">Parabacteroides faecis</name>
    <dbReference type="NCBI Taxonomy" id="1217282"/>
    <lineage>
        <taxon>Bacteria</taxon>
        <taxon>Pseudomonadati</taxon>
        <taxon>Bacteroidota</taxon>
        <taxon>Bacteroidia</taxon>
        <taxon>Bacteroidales</taxon>
        <taxon>Tannerellaceae</taxon>
        <taxon>Parabacteroides</taxon>
    </lineage>
</organism>
<evidence type="ECO:0000313" key="2">
    <source>
        <dbReference type="EMBL" id="MBB4621614.1"/>
    </source>
</evidence>
<sequence>MRKYLITGFFLLALLFQACDKNEESITEEYETVGLTTEINISDVDNAPYKEAISEVAFVARFHGFGGIGSPIDPLGNDTRIMLKVPFDENGTKLILPENPPQELMSNIASDIPSGFVISDTNAKTISFVEIATDMPDSTRVFGFLYMSYEAANIEYQLQYIYCDRAVTITGSGKDWWDHAMTYDLNLKKGWNMVVEKTIYEKDLQIRSTTHLMPVDMKWKRSRWIGGK</sequence>
<dbReference type="RefSeq" id="WP_122373039.1">
    <property type="nucleotide sequence ID" value="NZ_BMPB01000002.1"/>
</dbReference>
<keyword evidence="1" id="KW-0732">Signal</keyword>
<feature type="signal peptide" evidence="1">
    <location>
        <begin position="1"/>
        <end position="18"/>
    </location>
</feature>
<name>A0ABR6KLB3_9BACT</name>
<accession>A0ABR6KLB3</accession>
<comment type="caution">
    <text evidence="2">The sequence shown here is derived from an EMBL/GenBank/DDBJ whole genome shotgun (WGS) entry which is preliminary data.</text>
</comment>
<evidence type="ECO:0000256" key="1">
    <source>
        <dbReference type="SAM" id="SignalP"/>
    </source>
</evidence>
<protein>
    <recommendedName>
        <fullName evidence="4">DUF4843 domain-containing protein</fullName>
    </recommendedName>
</protein>